<organism evidence="1">
    <name type="scientific">Thermodesulfatator atlanticus</name>
    <dbReference type="NCBI Taxonomy" id="501497"/>
    <lineage>
        <taxon>Bacteria</taxon>
        <taxon>Pseudomonadati</taxon>
        <taxon>Thermodesulfobacteriota</taxon>
        <taxon>Thermodesulfobacteria</taxon>
        <taxon>Thermodesulfobacteriales</taxon>
        <taxon>Thermodesulfatatoraceae</taxon>
        <taxon>Thermodesulfatator</taxon>
    </lineage>
</organism>
<protein>
    <submittedName>
        <fullName evidence="1">5-formyltetrahydrofolate cyclo-ligase</fullName>
    </submittedName>
</protein>
<dbReference type="EMBL" id="DROK01000179">
    <property type="protein sequence ID" value="HHI97442.1"/>
    <property type="molecule type" value="Genomic_DNA"/>
</dbReference>
<name>A0A7V5U2S3_9BACT</name>
<dbReference type="Pfam" id="PF01812">
    <property type="entry name" value="5-FTHF_cyc-lig"/>
    <property type="match status" value="1"/>
</dbReference>
<dbReference type="InterPro" id="IPR024185">
    <property type="entry name" value="FTHF_cligase-like_sf"/>
</dbReference>
<gene>
    <name evidence="1" type="ORF">ENJ96_06280</name>
</gene>
<dbReference type="Proteomes" id="UP000886101">
    <property type="component" value="Unassembled WGS sequence"/>
</dbReference>
<dbReference type="InterPro" id="IPR002698">
    <property type="entry name" value="FTHF_cligase"/>
</dbReference>
<sequence>MGQSLTEVKELKKKLREEVWQKLTEAGVARFPGAFGRIPNFVGAEAAAELAARQECFQKACFIKVNPDSPQFPLRVKALLTGKTLFMAIPRLKSEKPFLKLDPASLRVHPMRAATIKGAFKYGTPVSPEEMPEMDLVITGCVAVSPEGIRLGKGGGFAELELAILLEYQRLRPETPILTTVHPLQIVAHVPFEEHDFSVDIIVTPEEVFRPQGPKLRPRGIIWEKLTEEKREAIPILKRLYAQKFKR</sequence>
<dbReference type="PANTHER" id="PTHR13017">
    <property type="entry name" value="5-FORMYLTETRAHYDROFOLATE CYCLO-LIGASE-RELATED"/>
    <property type="match status" value="1"/>
</dbReference>
<dbReference type="PANTHER" id="PTHR13017:SF0">
    <property type="entry name" value="METHENYLTETRAHYDROFOLATE SYNTHASE DOMAIN-CONTAINING PROTEIN"/>
    <property type="match status" value="1"/>
</dbReference>
<proteinExistence type="predicted"/>
<dbReference type="InterPro" id="IPR037171">
    <property type="entry name" value="NagB/RpiA_transferase-like"/>
</dbReference>
<reference evidence="1" key="1">
    <citation type="journal article" date="2020" name="mSystems">
        <title>Genome- and Community-Level Interaction Insights into Carbon Utilization and Element Cycling Functions of Hydrothermarchaeota in Hydrothermal Sediment.</title>
        <authorList>
            <person name="Zhou Z."/>
            <person name="Liu Y."/>
            <person name="Xu W."/>
            <person name="Pan J."/>
            <person name="Luo Z.H."/>
            <person name="Li M."/>
        </authorList>
    </citation>
    <scope>NUCLEOTIDE SEQUENCE [LARGE SCALE GENOMIC DNA]</scope>
    <source>
        <strain evidence="1">HyVt-533</strain>
    </source>
</reference>
<dbReference type="SUPFAM" id="SSF100950">
    <property type="entry name" value="NagB/RpiA/CoA transferase-like"/>
    <property type="match status" value="1"/>
</dbReference>
<accession>A0A7V5U2S3</accession>
<dbReference type="AlphaFoldDB" id="A0A7V5U2S3"/>
<dbReference type="GO" id="GO:0005737">
    <property type="term" value="C:cytoplasm"/>
    <property type="evidence" value="ECO:0007669"/>
    <property type="project" value="TreeGrafter"/>
</dbReference>
<comment type="caution">
    <text evidence="1">The sequence shown here is derived from an EMBL/GenBank/DDBJ whole genome shotgun (WGS) entry which is preliminary data.</text>
</comment>
<dbReference type="Gene3D" id="3.40.50.10420">
    <property type="entry name" value="NagB/RpiA/CoA transferase-like"/>
    <property type="match status" value="1"/>
</dbReference>
<evidence type="ECO:0000313" key="1">
    <source>
        <dbReference type="EMBL" id="HHI97442.1"/>
    </source>
</evidence>